<reference evidence="1 2" key="1">
    <citation type="submission" date="2024-06" db="EMBL/GenBank/DDBJ databases">
        <title>Genomic Encyclopedia of Type Strains, Phase IV (KMG-IV): sequencing the most valuable type-strain genomes for metagenomic binning, comparative biology and taxonomic classification.</title>
        <authorList>
            <person name="Goeker M."/>
        </authorList>
    </citation>
    <scope>NUCLEOTIDE SEQUENCE [LARGE SCALE GENOMIC DNA]</scope>
    <source>
        <strain evidence="1 2">DSM 19730</strain>
    </source>
</reference>
<accession>A0ABV2KMG0</accession>
<evidence type="ECO:0000313" key="2">
    <source>
        <dbReference type="Proteomes" id="UP001549143"/>
    </source>
</evidence>
<dbReference type="EMBL" id="JBEPMN010000004">
    <property type="protein sequence ID" value="MET3661264.1"/>
    <property type="molecule type" value="Genomic_DNA"/>
</dbReference>
<gene>
    <name evidence="1" type="ORF">ABID44_001584</name>
</gene>
<protein>
    <submittedName>
        <fullName evidence="1">Uncharacterized protein</fullName>
    </submittedName>
</protein>
<organism evidence="1 2">
    <name type="scientific">Aquamicrobium ahrensii</name>
    <dbReference type="NCBI Taxonomy" id="469551"/>
    <lineage>
        <taxon>Bacteria</taxon>
        <taxon>Pseudomonadati</taxon>
        <taxon>Pseudomonadota</taxon>
        <taxon>Alphaproteobacteria</taxon>
        <taxon>Hyphomicrobiales</taxon>
        <taxon>Phyllobacteriaceae</taxon>
        <taxon>Aquamicrobium</taxon>
    </lineage>
</organism>
<proteinExistence type="predicted"/>
<keyword evidence="2" id="KW-1185">Reference proteome</keyword>
<dbReference type="Proteomes" id="UP001549143">
    <property type="component" value="Unassembled WGS sequence"/>
</dbReference>
<comment type="caution">
    <text evidence="1">The sequence shown here is derived from an EMBL/GenBank/DDBJ whole genome shotgun (WGS) entry which is preliminary data.</text>
</comment>
<name>A0ABV2KMG0_9HYPH</name>
<evidence type="ECO:0000313" key="1">
    <source>
        <dbReference type="EMBL" id="MET3661264.1"/>
    </source>
</evidence>
<sequence length="66" mass="7113">MGRAKARAEVAALFRFADAPLTSTISTVSAGRRKPAPEISCRILPHASSGCYSGPERRSRRCARPL</sequence>